<keyword evidence="9" id="KW-0496">Mitochondrion</keyword>
<dbReference type="GO" id="GO:0008320">
    <property type="term" value="F:protein transmembrane transporter activity"/>
    <property type="evidence" value="ECO:0007669"/>
    <property type="project" value="TreeGrafter"/>
</dbReference>
<evidence type="ECO:0000256" key="3">
    <source>
        <dbReference type="ARBA" id="ARBA00022448"/>
    </source>
</evidence>
<evidence type="ECO:0000256" key="7">
    <source>
        <dbReference type="ARBA" id="ARBA00022989"/>
    </source>
</evidence>
<name>A0AAV9IUC6_CYACA</name>
<comment type="subcellular location">
    <subcellularLocation>
        <location evidence="1">Mitochondrion inner membrane</location>
        <topology evidence="1">Multi-pass membrane protein</topology>
    </subcellularLocation>
</comment>
<dbReference type="Pfam" id="PF02466">
    <property type="entry name" value="Tim17"/>
    <property type="match status" value="1"/>
</dbReference>
<evidence type="ECO:0000313" key="13">
    <source>
        <dbReference type="Proteomes" id="UP001301350"/>
    </source>
</evidence>
<dbReference type="AlphaFoldDB" id="A0AAV9IUC6"/>
<dbReference type="EMBL" id="JANCYW010000006">
    <property type="protein sequence ID" value="KAK4535711.1"/>
    <property type="molecule type" value="Genomic_DNA"/>
</dbReference>
<keyword evidence="3" id="KW-0813">Transport</keyword>
<accession>A0AAV9IUC6</accession>
<comment type="similarity">
    <text evidence="2">Belongs to the Tim17/Tim22/Tim23 family.</text>
</comment>
<dbReference type="PANTHER" id="PTHR10485">
    <property type="entry name" value="MITOCHONDRIAL IMPORT INNER MEMBRANE TRANSLOCASE SUBUNIT TIM-17"/>
    <property type="match status" value="1"/>
</dbReference>
<keyword evidence="10" id="KW-0472">Membrane</keyword>
<evidence type="ECO:0000256" key="11">
    <source>
        <dbReference type="SAM" id="MobiDB-lite"/>
    </source>
</evidence>
<keyword evidence="5" id="KW-0999">Mitochondrion inner membrane</keyword>
<comment type="caution">
    <text evidence="12">The sequence shown here is derived from an EMBL/GenBank/DDBJ whole genome shotgun (WGS) entry which is preliminary data.</text>
</comment>
<evidence type="ECO:0000256" key="4">
    <source>
        <dbReference type="ARBA" id="ARBA00022692"/>
    </source>
</evidence>
<evidence type="ECO:0000256" key="2">
    <source>
        <dbReference type="ARBA" id="ARBA00008444"/>
    </source>
</evidence>
<dbReference type="PANTHER" id="PTHR10485:SF0">
    <property type="entry name" value="AT05822P-RELATED"/>
    <property type="match status" value="1"/>
</dbReference>
<protein>
    <submittedName>
        <fullName evidence="12">Uncharacterized protein</fullName>
    </submittedName>
</protein>
<keyword evidence="6" id="KW-0653">Protein transport</keyword>
<feature type="region of interest" description="Disordered" evidence="11">
    <location>
        <begin position="213"/>
        <end position="233"/>
    </location>
</feature>
<keyword evidence="7" id="KW-1133">Transmembrane helix</keyword>
<proteinExistence type="inferred from homology"/>
<evidence type="ECO:0000256" key="1">
    <source>
        <dbReference type="ARBA" id="ARBA00004448"/>
    </source>
</evidence>
<evidence type="ECO:0000256" key="5">
    <source>
        <dbReference type="ARBA" id="ARBA00022792"/>
    </source>
</evidence>
<organism evidence="12 13">
    <name type="scientific">Cyanidium caldarium</name>
    <name type="common">Red alga</name>
    <dbReference type="NCBI Taxonomy" id="2771"/>
    <lineage>
        <taxon>Eukaryota</taxon>
        <taxon>Rhodophyta</taxon>
        <taxon>Bangiophyceae</taxon>
        <taxon>Cyanidiales</taxon>
        <taxon>Cyanidiaceae</taxon>
        <taxon>Cyanidium</taxon>
    </lineage>
</organism>
<gene>
    <name evidence="12" type="ORF">CDCA_CDCA06G1736</name>
</gene>
<dbReference type="GO" id="GO:0005744">
    <property type="term" value="C:TIM23 mitochondrial import inner membrane translocase complex"/>
    <property type="evidence" value="ECO:0007669"/>
    <property type="project" value="TreeGrafter"/>
</dbReference>
<dbReference type="Proteomes" id="UP001301350">
    <property type="component" value="Unassembled WGS sequence"/>
</dbReference>
<evidence type="ECO:0000256" key="8">
    <source>
        <dbReference type="ARBA" id="ARBA00023010"/>
    </source>
</evidence>
<keyword evidence="13" id="KW-1185">Reference proteome</keyword>
<evidence type="ECO:0000256" key="10">
    <source>
        <dbReference type="ARBA" id="ARBA00023136"/>
    </source>
</evidence>
<reference evidence="12 13" key="1">
    <citation type="submission" date="2022-07" db="EMBL/GenBank/DDBJ databases">
        <title>Genome-wide signatures of adaptation to extreme environments.</title>
        <authorList>
            <person name="Cho C.H."/>
            <person name="Yoon H.S."/>
        </authorList>
    </citation>
    <scope>NUCLEOTIDE SEQUENCE [LARGE SCALE GENOMIC DNA]</scope>
    <source>
        <strain evidence="12 13">DBV 063 E5</strain>
    </source>
</reference>
<evidence type="ECO:0000256" key="6">
    <source>
        <dbReference type="ARBA" id="ARBA00022927"/>
    </source>
</evidence>
<feature type="region of interest" description="Disordered" evidence="11">
    <location>
        <begin position="157"/>
        <end position="178"/>
    </location>
</feature>
<feature type="compositionally biased region" description="Basic and acidic residues" evidence="11">
    <location>
        <begin position="167"/>
        <end position="178"/>
    </location>
</feature>
<evidence type="ECO:0000313" key="12">
    <source>
        <dbReference type="EMBL" id="KAK4535711.1"/>
    </source>
</evidence>
<keyword evidence="4" id="KW-0812">Transmembrane</keyword>
<evidence type="ECO:0000256" key="9">
    <source>
        <dbReference type="ARBA" id="ARBA00023128"/>
    </source>
</evidence>
<dbReference type="GO" id="GO:0030150">
    <property type="term" value="P:protein import into mitochondrial matrix"/>
    <property type="evidence" value="ECO:0007669"/>
    <property type="project" value="TreeGrafter"/>
</dbReference>
<keyword evidence="8" id="KW-0811">Translocation</keyword>
<feature type="compositionally biased region" description="Low complexity" evidence="11">
    <location>
        <begin position="213"/>
        <end position="228"/>
    </location>
</feature>
<sequence length="241" mass="24278">MPGNGVNVEHAREPCPDRILDDVGGAFSMGAIGGTLWHFVKGARNSPRGQRFLGGVDAVKLKAPVLGGSFAVWGGLFSTFDCALSGVRGVEDPYNAIASGAITGGVLAARSGARAAARSAMIGGVLLAVIEGLGIALTRMTVELGPTPEEVERMQREMLEQQQRGRQTSEAEAQRRESLGVGAGDLVLTEHSGVPPTPPAADLSSIAAAAGNDRGATGNAAADGAASGSSGGGGIFRGLFG</sequence>